<dbReference type="Proteomes" id="UP000799424">
    <property type="component" value="Unassembled WGS sequence"/>
</dbReference>
<proteinExistence type="predicted"/>
<evidence type="ECO:0000313" key="3">
    <source>
        <dbReference type="Proteomes" id="UP000799424"/>
    </source>
</evidence>
<feature type="compositionally biased region" description="Polar residues" evidence="1">
    <location>
        <begin position="68"/>
        <end position="83"/>
    </location>
</feature>
<dbReference type="EMBL" id="MU006233">
    <property type="protein sequence ID" value="KAF2823111.1"/>
    <property type="molecule type" value="Genomic_DNA"/>
</dbReference>
<keyword evidence="3" id="KW-1185">Reference proteome</keyword>
<protein>
    <submittedName>
        <fullName evidence="2">Uncharacterized protein</fullName>
    </submittedName>
</protein>
<name>A0A6A6ZPR8_9PLEO</name>
<organism evidence="2 3">
    <name type="scientific">Ophiobolus disseminans</name>
    <dbReference type="NCBI Taxonomy" id="1469910"/>
    <lineage>
        <taxon>Eukaryota</taxon>
        <taxon>Fungi</taxon>
        <taxon>Dikarya</taxon>
        <taxon>Ascomycota</taxon>
        <taxon>Pezizomycotina</taxon>
        <taxon>Dothideomycetes</taxon>
        <taxon>Pleosporomycetidae</taxon>
        <taxon>Pleosporales</taxon>
        <taxon>Pleosporineae</taxon>
        <taxon>Phaeosphaeriaceae</taxon>
        <taxon>Ophiobolus</taxon>
    </lineage>
</organism>
<sequence>MRLPHHTQSMHLPFQNVSVVRRAFKLDLHHNTPSPPHPFPILIIVSFFEVTRPPAKCSHARSQMLHETGSSQRRASSTNPQTVVQRRRCTNVEFRLPHSHGMPYLWTVSEPRGQHSSKTDRGLMSRCARQRHFIHSVCLRFIGRANVPKRKVPLNLFNDALGW</sequence>
<reference evidence="2" key="1">
    <citation type="journal article" date="2020" name="Stud. Mycol.">
        <title>101 Dothideomycetes genomes: a test case for predicting lifestyles and emergence of pathogens.</title>
        <authorList>
            <person name="Haridas S."/>
            <person name="Albert R."/>
            <person name="Binder M."/>
            <person name="Bloem J."/>
            <person name="Labutti K."/>
            <person name="Salamov A."/>
            <person name="Andreopoulos B."/>
            <person name="Baker S."/>
            <person name="Barry K."/>
            <person name="Bills G."/>
            <person name="Bluhm B."/>
            <person name="Cannon C."/>
            <person name="Castanera R."/>
            <person name="Culley D."/>
            <person name="Daum C."/>
            <person name="Ezra D."/>
            <person name="Gonzalez J."/>
            <person name="Henrissat B."/>
            <person name="Kuo A."/>
            <person name="Liang C."/>
            <person name="Lipzen A."/>
            <person name="Lutzoni F."/>
            <person name="Magnuson J."/>
            <person name="Mondo S."/>
            <person name="Nolan M."/>
            <person name="Ohm R."/>
            <person name="Pangilinan J."/>
            <person name="Park H.-J."/>
            <person name="Ramirez L."/>
            <person name="Alfaro M."/>
            <person name="Sun H."/>
            <person name="Tritt A."/>
            <person name="Yoshinaga Y."/>
            <person name="Zwiers L.-H."/>
            <person name="Turgeon B."/>
            <person name="Goodwin S."/>
            <person name="Spatafora J."/>
            <person name="Crous P."/>
            <person name="Grigoriev I."/>
        </authorList>
    </citation>
    <scope>NUCLEOTIDE SEQUENCE</scope>
    <source>
        <strain evidence="2">CBS 113818</strain>
    </source>
</reference>
<gene>
    <name evidence="2" type="ORF">CC86DRAFT_76308</name>
</gene>
<dbReference type="AlphaFoldDB" id="A0A6A6ZPR8"/>
<evidence type="ECO:0000313" key="2">
    <source>
        <dbReference type="EMBL" id="KAF2823111.1"/>
    </source>
</evidence>
<evidence type="ECO:0000256" key="1">
    <source>
        <dbReference type="SAM" id="MobiDB-lite"/>
    </source>
</evidence>
<accession>A0A6A6ZPR8</accession>
<feature type="region of interest" description="Disordered" evidence="1">
    <location>
        <begin position="59"/>
        <end position="83"/>
    </location>
</feature>